<dbReference type="Pfam" id="PF03446">
    <property type="entry name" value="NAD_binding_2"/>
    <property type="match status" value="1"/>
</dbReference>
<dbReference type="SUPFAM" id="SSF51735">
    <property type="entry name" value="NAD(P)-binding Rossmann-fold domains"/>
    <property type="match status" value="1"/>
</dbReference>
<dbReference type="InterPro" id="IPR006115">
    <property type="entry name" value="6PGDH_NADP-bd"/>
</dbReference>
<proteinExistence type="predicted"/>
<organism evidence="2 3">
    <name type="scientific">Terrilactibacillus tamarindi</name>
    <dbReference type="NCBI Taxonomy" id="2599694"/>
    <lineage>
        <taxon>Bacteria</taxon>
        <taxon>Bacillati</taxon>
        <taxon>Bacillota</taxon>
        <taxon>Bacilli</taxon>
        <taxon>Bacillales</taxon>
        <taxon>Bacillaceae</taxon>
        <taxon>Terrilactibacillus</taxon>
    </lineage>
</organism>
<dbReference type="RefSeq" id="WP_155216551.1">
    <property type="nucleotide sequence ID" value="NZ_WNHB01000003.1"/>
</dbReference>
<keyword evidence="3" id="KW-1185">Reference proteome</keyword>
<protein>
    <recommendedName>
        <fullName evidence="1">6-phosphogluconate dehydrogenase NADP-binding domain-containing protein</fullName>
    </recommendedName>
</protein>
<gene>
    <name evidence="2" type="ORF">GMB86_02625</name>
</gene>
<dbReference type="AlphaFoldDB" id="A0A6N8CMQ1"/>
<comment type="caution">
    <text evidence="2">The sequence shown here is derived from an EMBL/GenBank/DDBJ whole genome shotgun (WGS) entry which is preliminary data.</text>
</comment>
<evidence type="ECO:0000313" key="3">
    <source>
        <dbReference type="Proteomes" id="UP000440978"/>
    </source>
</evidence>
<dbReference type="EMBL" id="WNHB01000003">
    <property type="protein sequence ID" value="MTT30908.1"/>
    <property type="molecule type" value="Genomic_DNA"/>
</dbReference>
<dbReference type="Gene3D" id="3.40.50.720">
    <property type="entry name" value="NAD(P)-binding Rossmann-like Domain"/>
    <property type="match status" value="1"/>
</dbReference>
<feature type="domain" description="6-phosphogluconate dehydrogenase NADP-binding" evidence="1">
    <location>
        <begin position="129"/>
        <end position="224"/>
    </location>
</feature>
<dbReference type="OrthoDB" id="2360403at2"/>
<name>A0A6N8CMQ1_9BACI</name>
<dbReference type="Proteomes" id="UP000440978">
    <property type="component" value="Unassembled WGS sequence"/>
</dbReference>
<evidence type="ECO:0000259" key="1">
    <source>
        <dbReference type="Pfam" id="PF03446"/>
    </source>
</evidence>
<accession>A0A6N8CMQ1</accession>
<dbReference type="InterPro" id="IPR036291">
    <property type="entry name" value="NAD(P)-bd_dom_sf"/>
</dbReference>
<sequence length="336" mass="37559">MIDKELARELASLSDKGVKTVATIGMTSRPSAHFTVLPRRQACGFEFINVLVSNEQAAVQCMNYLDNKVNYIFVDVEAKKNLDLESLAYRVIKQSTIVPYKPNDVTLEACDQFLLYYFGHSVKNKKLLIYGAGNIGGKLALRLAERGAKVSLYSRNGEKCDYVTHALNLLLPKYSPNKIEAMKKIDDQSNFFDGLISFVSAEQVVGEEMINLLKKNALVLDGGINNFTPQFYQQSFTKLLHCYRLDVRIGFLYSLLPLSPYIRDFFKSVQGKSMIETIPVVSGGVIGSEGDIVVDNVNFPRQLIGIANGIGGLKNKEEYTPVDLQNLKLVQRHLQS</sequence>
<reference evidence="2 3" key="1">
    <citation type="submission" date="2019-11" db="EMBL/GenBank/DDBJ databases">
        <title>Terrilactibacillus tamarindus sp. nov. BCM23-1 isolated from bark of Tamarindus indica.</title>
        <authorList>
            <person name="Kingkaew E."/>
            <person name="Tanasupawat S."/>
        </authorList>
    </citation>
    <scope>NUCLEOTIDE SEQUENCE [LARGE SCALE GENOMIC DNA]</scope>
    <source>
        <strain evidence="2 3">BCM23-1</strain>
    </source>
</reference>
<evidence type="ECO:0000313" key="2">
    <source>
        <dbReference type="EMBL" id="MTT30908.1"/>
    </source>
</evidence>
<dbReference type="GO" id="GO:0050661">
    <property type="term" value="F:NADP binding"/>
    <property type="evidence" value="ECO:0007669"/>
    <property type="project" value="InterPro"/>
</dbReference>